<sequence length="367" mass="42491">MYVQITGGRKVKTLLPSKRKRLTVKEANLLLQKLETFAEDTGKKDTIRLTIMEDKDILFRDDCVIGEGHSRNLLLVVQHTFTTLHKRTDSDECQELLTSIQQALEAPDTLEEPKKREKKPKPKEKRNRKLAVNASKCSFSLPTFSVRSTQGIILGVLLLVFLGIGGFWVSSFSKQDVQSKPTYEQLLKEEKYAEAAVAFPDKREAIEQYLVEQQAFQELKTFNAQFPTDEGTFDLAFYQKEWKKVIQTEGSELNTDRKVMLAYAYIQLDQLEEAEILNKTLKSTQLATELKKAWTKKAIRAIRKEVFSEAESINKRLKSEEIKELIETGKTCQEMIALYREKKDSENEKLWKQRLTQLGEELYYENE</sequence>
<accession>A0A4U3M9J4</accession>
<evidence type="ECO:0000256" key="2">
    <source>
        <dbReference type="SAM" id="Phobius"/>
    </source>
</evidence>
<keyword evidence="2" id="KW-1133">Transmembrane helix</keyword>
<feature type="transmembrane region" description="Helical" evidence="2">
    <location>
        <begin position="151"/>
        <end position="169"/>
    </location>
</feature>
<evidence type="ECO:0000313" key="4">
    <source>
        <dbReference type="Proteomes" id="UP000305511"/>
    </source>
</evidence>
<gene>
    <name evidence="3" type="ORF">EY666_09910</name>
</gene>
<protein>
    <submittedName>
        <fullName evidence="3">Response regulator</fullName>
    </submittedName>
</protein>
<comment type="caution">
    <text evidence="3">The sequence shown here is derived from an EMBL/GenBank/DDBJ whole genome shotgun (WGS) entry which is preliminary data.</text>
</comment>
<proteinExistence type="predicted"/>
<feature type="region of interest" description="Disordered" evidence="1">
    <location>
        <begin position="107"/>
        <end position="127"/>
    </location>
</feature>
<name>A0A4U3M9J4_ENTFL</name>
<keyword evidence="2" id="KW-0812">Transmembrane</keyword>
<dbReference type="AlphaFoldDB" id="A0A4U3M9J4"/>
<keyword evidence="2" id="KW-0472">Membrane</keyword>
<feature type="compositionally biased region" description="Basic residues" evidence="1">
    <location>
        <begin position="116"/>
        <end position="127"/>
    </location>
</feature>
<dbReference type="Proteomes" id="UP000305511">
    <property type="component" value="Unassembled WGS sequence"/>
</dbReference>
<organism evidence="3 4">
    <name type="scientific">Enterococcus faecalis</name>
    <name type="common">Streptococcus faecalis</name>
    <dbReference type="NCBI Taxonomy" id="1351"/>
    <lineage>
        <taxon>Bacteria</taxon>
        <taxon>Bacillati</taxon>
        <taxon>Bacillota</taxon>
        <taxon>Bacilli</taxon>
        <taxon>Lactobacillales</taxon>
        <taxon>Enterococcaceae</taxon>
        <taxon>Enterococcus</taxon>
    </lineage>
</organism>
<evidence type="ECO:0000256" key="1">
    <source>
        <dbReference type="SAM" id="MobiDB-lite"/>
    </source>
</evidence>
<reference evidence="3 4" key="1">
    <citation type="submission" date="2019-02" db="EMBL/GenBank/DDBJ databases">
        <title>Bacteria dissemination in different level of health care in South Africa: the effectiveness of infections prevention and control.</title>
        <authorList>
            <person name="Shobo C."/>
            <person name="Amoako D.G."/>
            <person name="Allam M."/>
            <person name="Ismail A."/>
            <person name="Bester L.A."/>
            <person name="Essack S.Y."/>
        </authorList>
    </citation>
    <scope>NUCLEOTIDE SEQUENCE [LARGE SCALE GENOMIC DNA]</scope>
    <source>
        <strain evidence="3 4">2SIL2</strain>
    </source>
</reference>
<dbReference type="EMBL" id="SIYF01000230">
    <property type="protein sequence ID" value="TKK84744.1"/>
    <property type="molecule type" value="Genomic_DNA"/>
</dbReference>
<evidence type="ECO:0000313" key="3">
    <source>
        <dbReference type="EMBL" id="TKK84744.1"/>
    </source>
</evidence>